<organism evidence="1 2">
    <name type="scientific">Crepidotus variabilis</name>
    <dbReference type="NCBI Taxonomy" id="179855"/>
    <lineage>
        <taxon>Eukaryota</taxon>
        <taxon>Fungi</taxon>
        <taxon>Dikarya</taxon>
        <taxon>Basidiomycota</taxon>
        <taxon>Agaricomycotina</taxon>
        <taxon>Agaricomycetes</taxon>
        <taxon>Agaricomycetidae</taxon>
        <taxon>Agaricales</taxon>
        <taxon>Agaricineae</taxon>
        <taxon>Crepidotaceae</taxon>
        <taxon>Crepidotus</taxon>
    </lineage>
</organism>
<sequence>MVHSSKFLVISSVAGTAFAAPYLKSRSLEFELETREPRFNPAKIMRYGHILHKIAHGFRSTAETAATIRSMIHKRAQEEAMEFERELGEEYDILD</sequence>
<evidence type="ECO:0000313" key="1">
    <source>
        <dbReference type="EMBL" id="KAF9526734.1"/>
    </source>
</evidence>
<dbReference type="AlphaFoldDB" id="A0A9P6EDC8"/>
<keyword evidence="2" id="KW-1185">Reference proteome</keyword>
<gene>
    <name evidence="1" type="ORF">CPB83DRAFT_895895</name>
</gene>
<dbReference type="Proteomes" id="UP000807306">
    <property type="component" value="Unassembled WGS sequence"/>
</dbReference>
<reference evidence="1" key="1">
    <citation type="submission" date="2020-11" db="EMBL/GenBank/DDBJ databases">
        <authorList>
            <consortium name="DOE Joint Genome Institute"/>
            <person name="Ahrendt S."/>
            <person name="Riley R."/>
            <person name="Andreopoulos W."/>
            <person name="Labutti K."/>
            <person name="Pangilinan J."/>
            <person name="Ruiz-Duenas F.J."/>
            <person name="Barrasa J.M."/>
            <person name="Sanchez-Garcia M."/>
            <person name="Camarero S."/>
            <person name="Miyauchi S."/>
            <person name="Serrano A."/>
            <person name="Linde D."/>
            <person name="Babiker R."/>
            <person name="Drula E."/>
            <person name="Ayuso-Fernandez I."/>
            <person name="Pacheco R."/>
            <person name="Padilla G."/>
            <person name="Ferreira P."/>
            <person name="Barriuso J."/>
            <person name="Kellner H."/>
            <person name="Castanera R."/>
            <person name="Alfaro M."/>
            <person name="Ramirez L."/>
            <person name="Pisabarro A.G."/>
            <person name="Kuo A."/>
            <person name="Tritt A."/>
            <person name="Lipzen A."/>
            <person name="He G."/>
            <person name="Yan M."/>
            <person name="Ng V."/>
            <person name="Cullen D."/>
            <person name="Martin F."/>
            <person name="Rosso M.-N."/>
            <person name="Henrissat B."/>
            <person name="Hibbett D."/>
            <person name="Martinez A.T."/>
            <person name="Grigoriev I.V."/>
        </authorList>
    </citation>
    <scope>NUCLEOTIDE SEQUENCE</scope>
    <source>
        <strain evidence="1">CBS 506.95</strain>
    </source>
</reference>
<protein>
    <submittedName>
        <fullName evidence="1">Uncharacterized protein</fullName>
    </submittedName>
</protein>
<comment type="caution">
    <text evidence="1">The sequence shown here is derived from an EMBL/GenBank/DDBJ whole genome shotgun (WGS) entry which is preliminary data.</text>
</comment>
<name>A0A9P6EDC8_9AGAR</name>
<evidence type="ECO:0000313" key="2">
    <source>
        <dbReference type="Proteomes" id="UP000807306"/>
    </source>
</evidence>
<dbReference type="EMBL" id="MU157868">
    <property type="protein sequence ID" value="KAF9526734.1"/>
    <property type="molecule type" value="Genomic_DNA"/>
</dbReference>
<accession>A0A9P6EDC8</accession>
<proteinExistence type="predicted"/>